<dbReference type="STRING" id="3988.B9TNS2"/>
<dbReference type="PANTHER" id="PTHR43711:SF26">
    <property type="entry name" value="SENSOR HISTIDINE KINASE RCSC"/>
    <property type="match status" value="1"/>
</dbReference>
<dbReference type="EC" id="2.7.13.3" evidence="2"/>
<dbReference type="GO" id="GO:0005524">
    <property type="term" value="F:ATP binding"/>
    <property type="evidence" value="ECO:0007669"/>
    <property type="project" value="UniProtKB-KW"/>
</dbReference>
<dbReference type="AlphaFoldDB" id="B9TNS2"/>
<name>B9TNS2_RICCO</name>
<dbReference type="Gene3D" id="3.30.565.10">
    <property type="entry name" value="Histidine kinase-like ATPase, C-terminal domain"/>
    <property type="match status" value="1"/>
</dbReference>
<feature type="non-terminal residue" evidence="11">
    <location>
        <position position="186"/>
    </location>
</feature>
<dbReference type="eggNOG" id="KOG0519">
    <property type="taxonomic scope" value="Eukaryota"/>
</dbReference>
<evidence type="ECO:0000259" key="10">
    <source>
        <dbReference type="PROSITE" id="PS50109"/>
    </source>
</evidence>
<dbReference type="InterPro" id="IPR005467">
    <property type="entry name" value="His_kinase_dom"/>
</dbReference>
<dbReference type="SMART" id="SM00388">
    <property type="entry name" value="HisKA"/>
    <property type="match status" value="1"/>
</dbReference>
<feature type="non-terminal residue" evidence="11">
    <location>
        <position position="1"/>
    </location>
</feature>
<dbReference type="CDD" id="cd00082">
    <property type="entry name" value="HisKA"/>
    <property type="match status" value="1"/>
</dbReference>
<evidence type="ECO:0000256" key="2">
    <source>
        <dbReference type="ARBA" id="ARBA00012438"/>
    </source>
</evidence>
<dbReference type="Gene3D" id="1.10.287.130">
    <property type="match status" value="1"/>
</dbReference>
<reference evidence="12" key="1">
    <citation type="journal article" date="2010" name="Nat. Biotechnol.">
        <title>Draft genome sequence of the oilseed species Ricinus communis.</title>
        <authorList>
            <person name="Chan A.P."/>
            <person name="Crabtree J."/>
            <person name="Zhao Q."/>
            <person name="Lorenzi H."/>
            <person name="Orvis J."/>
            <person name="Puiu D."/>
            <person name="Melake-Berhan A."/>
            <person name="Jones K.M."/>
            <person name="Redman J."/>
            <person name="Chen G."/>
            <person name="Cahoon E.B."/>
            <person name="Gedil M."/>
            <person name="Stanke M."/>
            <person name="Haas B.J."/>
            <person name="Wortman J.R."/>
            <person name="Fraser-Liggett C.M."/>
            <person name="Ravel J."/>
            <person name="Rabinowicz P.D."/>
        </authorList>
    </citation>
    <scope>NUCLEOTIDE SEQUENCE [LARGE SCALE GENOMIC DNA]</scope>
    <source>
        <strain evidence="12">cv. Hale</strain>
    </source>
</reference>
<evidence type="ECO:0000313" key="12">
    <source>
        <dbReference type="Proteomes" id="UP000008311"/>
    </source>
</evidence>
<dbReference type="PROSITE" id="PS50109">
    <property type="entry name" value="HIS_KIN"/>
    <property type="match status" value="1"/>
</dbReference>
<feature type="domain" description="Histidine kinase" evidence="10">
    <location>
        <begin position="21"/>
        <end position="186"/>
    </location>
</feature>
<accession>B9TNS2</accession>
<dbReference type="InterPro" id="IPR050736">
    <property type="entry name" value="Sensor_HK_Regulatory"/>
</dbReference>
<dbReference type="FunFam" id="1.10.287.130:FF:000002">
    <property type="entry name" value="Two-component osmosensing histidine kinase"/>
    <property type="match status" value="1"/>
</dbReference>
<dbReference type="Pfam" id="PF02518">
    <property type="entry name" value="HATPase_c"/>
    <property type="match status" value="1"/>
</dbReference>
<dbReference type="InterPro" id="IPR036890">
    <property type="entry name" value="HATPase_C_sf"/>
</dbReference>
<evidence type="ECO:0000256" key="9">
    <source>
        <dbReference type="ARBA" id="ARBA00023170"/>
    </source>
</evidence>
<evidence type="ECO:0000256" key="6">
    <source>
        <dbReference type="ARBA" id="ARBA00022777"/>
    </source>
</evidence>
<evidence type="ECO:0000256" key="8">
    <source>
        <dbReference type="ARBA" id="ARBA00023012"/>
    </source>
</evidence>
<dbReference type="PANTHER" id="PTHR43711">
    <property type="entry name" value="TWO-COMPONENT HISTIDINE KINASE"/>
    <property type="match status" value="1"/>
</dbReference>
<organism evidence="11 12">
    <name type="scientific">Ricinus communis</name>
    <name type="common">Castor bean</name>
    <dbReference type="NCBI Taxonomy" id="3988"/>
    <lineage>
        <taxon>Eukaryota</taxon>
        <taxon>Viridiplantae</taxon>
        <taxon>Streptophyta</taxon>
        <taxon>Embryophyta</taxon>
        <taxon>Tracheophyta</taxon>
        <taxon>Spermatophyta</taxon>
        <taxon>Magnoliopsida</taxon>
        <taxon>eudicotyledons</taxon>
        <taxon>Gunneridae</taxon>
        <taxon>Pentapetalae</taxon>
        <taxon>rosids</taxon>
        <taxon>fabids</taxon>
        <taxon>Malpighiales</taxon>
        <taxon>Euphorbiaceae</taxon>
        <taxon>Acalyphoideae</taxon>
        <taxon>Acalypheae</taxon>
        <taxon>Ricinus</taxon>
    </lineage>
</organism>
<dbReference type="InterPro" id="IPR036097">
    <property type="entry name" value="HisK_dim/P_sf"/>
</dbReference>
<keyword evidence="4" id="KW-0808">Transferase</keyword>
<dbReference type="InterPro" id="IPR003661">
    <property type="entry name" value="HisK_dim/P_dom"/>
</dbReference>
<dbReference type="SUPFAM" id="SSF47384">
    <property type="entry name" value="Homodimeric domain of signal transducing histidine kinase"/>
    <property type="match status" value="1"/>
</dbReference>
<keyword evidence="12" id="KW-1185">Reference proteome</keyword>
<keyword evidence="7" id="KW-0067">ATP-binding</keyword>
<dbReference type="Pfam" id="PF00512">
    <property type="entry name" value="HisKA"/>
    <property type="match status" value="1"/>
</dbReference>
<evidence type="ECO:0000256" key="1">
    <source>
        <dbReference type="ARBA" id="ARBA00000085"/>
    </source>
</evidence>
<evidence type="ECO:0000256" key="5">
    <source>
        <dbReference type="ARBA" id="ARBA00022741"/>
    </source>
</evidence>
<keyword evidence="3" id="KW-0597">Phosphoprotein</keyword>
<gene>
    <name evidence="11" type="ORF">RCOM_2153280</name>
</gene>
<keyword evidence="5" id="KW-0547">Nucleotide-binding</keyword>
<dbReference type="EMBL" id="EQ993397">
    <property type="protein sequence ID" value="EEF22492.1"/>
    <property type="molecule type" value="Genomic_DNA"/>
</dbReference>
<evidence type="ECO:0000256" key="4">
    <source>
        <dbReference type="ARBA" id="ARBA00022679"/>
    </source>
</evidence>
<comment type="catalytic activity">
    <reaction evidence="1">
        <text>ATP + protein L-histidine = ADP + protein N-phospho-L-histidine.</text>
        <dbReference type="EC" id="2.7.13.3"/>
    </reaction>
</comment>
<dbReference type="InterPro" id="IPR003594">
    <property type="entry name" value="HATPase_dom"/>
</dbReference>
<keyword evidence="9" id="KW-0675">Receptor</keyword>
<sequence length="186" mass="19986">LREAKAEAEAANRAKSDFLAAMSHELRTPLNGLVGFSEMLARDDLPPERRAAYRDFVRDAARSLLTIVDDILDLSRVEAGKLDLHAGEIDPVRLVESCVAMVRPQAQAKGLAMTTRVADGAERRIASDANRLRQVLLNLLNNAVKFTGAGGVSVTLEPTGPPDAPALRFSVSDTGMGVAAEARQRL</sequence>
<evidence type="ECO:0000313" key="11">
    <source>
        <dbReference type="EMBL" id="EEF22492.1"/>
    </source>
</evidence>
<evidence type="ECO:0000256" key="3">
    <source>
        <dbReference type="ARBA" id="ARBA00022553"/>
    </source>
</evidence>
<protein>
    <recommendedName>
        <fullName evidence="2">histidine kinase</fullName>
        <ecNumber evidence="2">2.7.13.3</ecNumber>
    </recommendedName>
</protein>
<proteinExistence type="predicted"/>
<dbReference type="SUPFAM" id="SSF55874">
    <property type="entry name" value="ATPase domain of HSP90 chaperone/DNA topoisomerase II/histidine kinase"/>
    <property type="match status" value="1"/>
</dbReference>
<keyword evidence="6 11" id="KW-0418">Kinase</keyword>
<dbReference type="GO" id="GO:0000155">
    <property type="term" value="F:phosphorelay sensor kinase activity"/>
    <property type="evidence" value="ECO:0007669"/>
    <property type="project" value="InterPro"/>
</dbReference>
<dbReference type="Proteomes" id="UP000008311">
    <property type="component" value="Unassembled WGS sequence"/>
</dbReference>
<evidence type="ECO:0000256" key="7">
    <source>
        <dbReference type="ARBA" id="ARBA00022840"/>
    </source>
</evidence>
<dbReference type="InParanoid" id="B9TNS2"/>
<keyword evidence="8" id="KW-0902">Two-component regulatory system</keyword>